<dbReference type="EC" id="2.1.1.-" evidence="7"/>
<dbReference type="SUPFAM" id="SSF53335">
    <property type="entry name" value="S-adenosyl-L-methionine-dependent methyltransferases"/>
    <property type="match status" value="1"/>
</dbReference>
<dbReference type="Pfam" id="PF00398">
    <property type="entry name" value="RrnaAD"/>
    <property type="match status" value="1"/>
</dbReference>
<dbReference type="PANTHER" id="PTHR11727:SF7">
    <property type="entry name" value="DIMETHYLADENOSINE TRANSFERASE-RELATED"/>
    <property type="match status" value="1"/>
</dbReference>
<evidence type="ECO:0000313" key="13">
    <source>
        <dbReference type="Proteomes" id="UP000186879"/>
    </source>
</evidence>
<feature type="binding site" evidence="7 8">
    <location>
        <position position="21"/>
    </location>
    <ligand>
        <name>S-adenosyl-L-methionine</name>
        <dbReference type="ChEBI" id="CHEBI:59789"/>
    </ligand>
</feature>
<evidence type="ECO:0000256" key="4">
    <source>
        <dbReference type="ARBA" id="ARBA00022679"/>
    </source>
</evidence>
<evidence type="ECO:0000256" key="8">
    <source>
        <dbReference type="PROSITE-ProRule" id="PRU01026"/>
    </source>
</evidence>
<accession>A0A1L3Q3Z6</accession>
<name>A0A1L3Q3Z6_9EURY</name>
<evidence type="ECO:0000256" key="2">
    <source>
        <dbReference type="ARBA" id="ARBA00022552"/>
    </source>
</evidence>
<dbReference type="Gene3D" id="3.40.50.150">
    <property type="entry name" value="Vaccinia Virus protein VP39"/>
    <property type="match status" value="1"/>
</dbReference>
<dbReference type="CDD" id="cd02440">
    <property type="entry name" value="AdoMet_MTases"/>
    <property type="match status" value="1"/>
</dbReference>
<dbReference type="OrthoDB" id="9883at2157"/>
<dbReference type="STRING" id="2177.BHR79_08430"/>
<comment type="similarity">
    <text evidence="7">Belongs to the class I-like SAM-binding methyltransferase superfamily. rRNA adenine N(6)-methyltransferase family. RsmA subfamily.</text>
</comment>
<dbReference type="RefSeq" id="WP_072561925.1">
    <property type="nucleotide sequence ID" value="NZ_CP017921.1"/>
</dbReference>
<keyword evidence="6 7" id="KW-0694">RNA-binding</keyword>
<dbReference type="InterPro" id="IPR001737">
    <property type="entry name" value="KsgA/Erm"/>
</dbReference>
<evidence type="ECO:0000313" key="11">
    <source>
        <dbReference type="EMBL" id="RNI09164.1"/>
    </source>
</evidence>
<dbReference type="InterPro" id="IPR020598">
    <property type="entry name" value="rRNA_Ade_methylase_Trfase_N"/>
</dbReference>
<evidence type="ECO:0000313" key="12">
    <source>
        <dbReference type="EMBL" id="SDW28402.1"/>
    </source>
</evidence>
<evidence type="ECO:0000313" key="15">
    <source>
        <dbReference type="Proteomes" id="UP000267921"/>
    </source>
</evidence>
<keyword evidence="4 7" id="KW-0808">Transferase</keyword>
<gene>
    <name evidence="7" type="primary">rsmA</name>
    <name evidence="7" type="synonym">ksgA</name>
    <name evidence="10" type="ORF">BHR79_08430</name>
    <name evidence="11" type="ORF">EFE40_06845</name>
    <name evidence="12" type="ORF">SAMN04515625_0594</name>
</gene>
<evidence type="ECO:0000256" key="7">
    <source>
        <dbReference type="HAMAP-Rule" id="MF_00607"/>
    </source>
</evidence>
<evidence type="ECO:0000259" key="9">
    <source>
        <dbReference type="SMART" id="SM00650"/>
    </source>
</evidence>
<dbReference type="HAMAP" id="MF_00607">
    <property type="entry name" value="16SrRNA_methyltr_A"/>
    <property type="match status" value="1"/>
</dbReference>
<dbReference type="InterPro" id="IPR011530">
    <property type="entry name" value="rRNA_adenine_dimethylase"/>
</dbReference>
<dbReference type="SMART" id="SM00650">
    <property type="entry name" value="rADc"/>
    <property type="match status" value="1"/>
</dbReference>
<evidence type="ECO:0000313" key="10">
    <source>
        <dbReference type="EMBL" id="APH39501.1"/>
    </source>
</evidence>
<evidence type="ECO:0000256" key="3">
    <source>
        <dbReference type="ARBA" id="ARBA00022603"/>
    </source>
</evidence>
<keyword evidence="3 7" id="KW-0489">Methyltransferase</keyword>
<keyword evidence="2 7" id="KW-0698">rRNA processing</keyword>
<reference evidence="11 15" key="3">
    <citation type="submission" date="2018-10" db="EMBL/GenBank/DDBJ databases">
        <title>Cultivation of a novel Methanohalophilus strain from Kebrit Deep of the Red Sea and a genomic comparison of members of the genus Methanohalophilus.</title>
        <authorList>
            <person name="Guan Y."/>
            <person name="Ngugi D.K."/>
            <person name="Stingl U."/>
        </authorList>
    </citation>
    <scope>NUCLEOTIDE SEQUENCE [LARGE SCALE GENOMIC DNA]</scope>
    <source>
        <strain evidence="11 15">DSM 3094</strain>
    </source>
</reference>
<dbReference type="GO" id="GO:0000179">
    <property type="term" value="F:rRNA (adenine-N6,N6-)-dimethyltransferase activity"/>
    <property type="evidence" value="ECO:0007669"/>
    <property type="project" value="UniProtKB-UniRule"/>
</dbReference>
<feature type="binding site" evidence="7 8">
    <location>
        <position position="19"/>
    </location>
    <ligand>
        <name>S-adenosyl-L-methionine</name>
        <dbReference type="ChEBI" id="CHEBI:59789"/>
    </ligand>
</feature>
<dbReference type="PANTHER" id="PTHR11727">
    <property type="entry name" value="DIMETHYLADENOSINE TRANSFERASE"/>
    <property type="match status" value="1"/>
</dbReference>
<sequence>MVYSILKKYGIRGGFLDQHFLVNEPILDSITEAADLQDDDVVLEIGGGIGNLTERLVARAGRIIVIERDPRLVAVLQDRFHEVSNIDIIEGDAMKVELPAFNKVVANLPYSISSPITFRLLNHGFEKGILMYQYEFARRMVEVPGSKIYGRLSVDTQYFADVRLLRKISPSAFTPAPKVWSAVVEVIPRPPVFEVKDEQLFFRVVEAAFGQRRKKMKNALTKCNPPLANQEDILRLIPEDFLGKRAEQLFPEDFATISNIIYEARDN</sequence>
<reference evidence="10 13" key="1">
    <citation type="submission" date="2016-10" db="EMBL/GenBank/DDBJ databases">
        <title>Methanohalophilus halophilus.</title>
        <authorList>
            <person name="L'haridon S."/>
        </authorList>
    </citation>
    <scope>NUCLEOTIDE SEQUENCE [LARGE SCALE GENOMIC DNA]</scope>
    <source>
        <strain evidence="10 13">Z-7982</strain>
    </source>
</reference>
<dbReference type="Proteomes" id="UP000186879">
    <property type="component" value="Chromosome"/>
</dbReference>
<reference evidence="12 14" key="2">
    <citation type="submission" date="2016-10" db="EMBL/GenBank/DDBJ databases">
        <authorList>
            <person name="de Groot N.N."/>
        </authorList>
    </citation>
    <scope>NUCLEOTIDE SEQUENCE [LARGE SCALE GENOMIC DNA]</scope>
    <source>
        <strain evidence="12 14">Z-7982</strain>
    </source>
</reference>
<evidence type="ECO:0000313" key="14">
    <source>
        <dbReference type="Proteomes" id="UP000198669"/>
    </source>
</evidence>
<feature type="binding site" evidence="7 8">
    <location>
        <position position="67"/>
    </location>
    <ligand>
        <name>S-adenosyl-L-methionine</name>
        <dbReference type="ChEBI" id="CHEBI:59789"/>
    </ligand>
</feature>
<evidence type="ECO:0000256" key="5">
    <source>
        <dbReference type="ARBA" id="ARBA00022691"/>
    </source>
</evidence>
<dbReference type="InterPro" id="IPR020596">
    <property type="entry name" value="rRNA_Ade_Mease_Trfase_CS"/>
</dbReference>
<dbReference type="EMBL" id="FNMU01000002">
    <property type="protein sequence ID" value="SDW28402.1"/>
    <property type="molecule type" value="Genomic_DNA"/>
</dbReference>
<dbReference type="KEGG" id="mhaz:BHR79_08430"/>
<proteinExistence type="inferred from homology"/>
<keyword evidence="13" id="KW-1185">Reference proteome</keyword>
<dbReference type="GO" id="GO:0005737">
    <property type="term" value="C:cytoplasm"/>
    <property type="evidence" value="ECO:0007669"/>
    <property type="project" value="UniProtKB-SubCell"/>
</dbReference>
<dbReference type="EMBL" id="RJJG01000004">
    <property type="protein sequence ID" value="RNI09164.1"/>
    <property type="molecule type" value="Genomic_DNA"/>
</dbReference>
<feature type="binding site" evidence="7 8">
    <location>
        <position position="92"/>
    </location>
    <ligand>
        <name>S-adenosyl-L-methionine</name>
        <dbReference type="ChEBI" id="CHEBI:59789"/>
    </ligand>
</feature>
<dbReference type="Gene3D" id="1.10.8.100">
    <property type="entry name" value="Ribosomal RNA adenine dimethylase-like, domain 2"/>
    <property type="match status" value="1"/>
</dbReference>
<evidence type="ECO:0000256" key="1">
    <source>
        <dbReference type="ARBA" id="ARBA00022490"/>
    </source>
</evidence>
<dbReference type="Proteomes" id="UP000267921">
    <property type="component" value="Unassembled WGS sequence"/>
</dbReference>
<dbReference type="PROSITE" id="PS01131">
    <property type="entry name" value="RRNA_A_DIMETH"/>
    <property type="match status" value="1"/>
</dbReference>
<dbReference type="GO" id="GO:0003723">
    <property type="term" value="F:RNA binding"/>
    <property type="evidence" value="ECO:0007669"/>
    <property type="project" value="UniProtKB-UniRule"/>
</dbReference>
<feature type="domain" description="Ribosomal RNA adenine methylase transferase N-terminal" evidence="9">
    <location>
        <begin position="26"/>
        <end position="190"/>
    </location>
</feature>
<dbReference type="InterPro" id="IPR029063">
    <property type="entry name" value="SAM-dependent_MTases_sf"/>
</dbReference>
<keyword evidence="5 7" id="KW-0949">S-adenosyl-L-methionine</keyword>
<dbReference type="NCBIfam" id="TIGR00755">
    <property type="entry name" value="ksgA"/>
    <property type="match status" value="1"/>
</dbReference>
<feature type="binding site" evidence="7 8">
    <location>
        <position position="107"/>
    </location>
    <ligand>
        <name>S-adenosyl-L-methionine</name>
        <dbReference type="ChEBI" id="CHEBI:59789"/>
    </ligand>
</feature>
<dbReference type="EMBL" id="CP017921">
    <property type="protein sequence ID" value="APH39501.1"/>
    <property type="molecule type" value="Genomic_DNA"/>
</dbReference>
<comment type="subcellular location">
    <subcellularLocation>
        <location evidence="7">Cytoplasm</location>
    </subcellularLocation>
</comment>
<organism evidence="10 13">
    <name type="scientific">Methanohalophilus halophilus</name>
    <dbReference type="NCBI Taxonomy" id="2177"/>
    <lineage>
        <taxon>Archaea</taxon>
        <taxon>Methanobacteriati</taxon>
        <taxon>Methanobacteriota</taxon>
        <taxon>Stenosarchaea group</taxon>
        <taxon>Methanomicrobia</taxon>
        <taxon>Methanosarcinales</taxon>
        <taxon>Methanosarcinaceae</taxon>
        <taxon>Methanohalophilus</taxon>
    </lineage>
</organism>
<dbReference type="PROSITE" id="PS51689">
    <property type="entry name" value="SAM_RNA_A_N6_MT"/>
    <property type="match status" value="1"/>
</dbReference>
<dbReference type="GeneID" id="30583788"/>
<dbReference type="InterPro" id="IPR023165">
    <property type="entry name" value="rRNA_Ade_diMease-like_C"/>
</dbReference>
<feature type="binding site" evidence="7 8">
    <location>
        <position position="46"/>
    </location>
    <ligand>
        <name>S-adenosyl-L-methionine</name>
        <dbReference type="ChEBI" id="CHEBI:59789"/>
    </ligand>
</feature>
<evidence type="ECO:0000256" key="6">
    <source>
        <dbReference type="ARBA" id="ARBA00022884"/>
    </source>
</evidence>
<dbReference type="Proteomes" id="UP000198669">
    <property type="component" value="Unassembled WGS sequence"/>
</dbReference>
<comment type="function">
    <text evidence="7">Specifically dimethylates two adjacent adenosines in the loop of a conserved hairpin near the 3'-end of 16S rRNA in the 30S particle. May play a critical role in biogenesis of 30S subunits.</text>
</comment>
<protein>
    <recommendedName>
        <fullName evidence="7">Probable ribosomal RNA small subunit methyltransferase A</fullName>
        <ecNumber evidence="7">2.1.1.-</ecNumber>
    </recommendedName>
    <alternativeName>
        <fullName evidence="7">16S rRNA dimethyladenosine transferase</fullName>
    </alternativeName>
    <alternativeName>
        <fullName evidence="7">16S rRNA dimethylase</fullName>
    </alternativeName>
    <alternativeName>
        <fullName evidence="7">S-adenosylmethionine-6-N',N'-adenosyl(rRNA) dimethyltransferase</fullName>
    </alternativeName>
</protein>
<keyword evidence="1 7" id="KW-0963">Cytoplasm</keyword>
<dbReference type="AlphaFoldDB" id="A0A1L3Q3Z6"/>